<keyword evidence="1" id="KW-0238">DNA-binding</keyword>
<gene>
    <name evidence="3" type="ORF">CD191_21055</name>
</gene>
<sequence>MLCYDSREVTPMNDFENYPDELGNFIRHIRKTRGLTLRGLEEKSGISYSQLSKIERGESIPLKDNLDKIIEALGTDLKNRMYHLADYMPDIEYIKTLKQGYELPQLKQSQDYIYETAFNKLKEFRAKEGKETSYVSFDSNEVIVYETEYGAGMVIEKIEKYNLTDVLNDKFEGNLDSLRKSPRKGRQAFLFGEWLRECVYELKEEEQDQVIQALKEFTQFKVQQIKGAYK</sequence>
<dbReference type="CDD" id="cd00093">
    <property type="entry name" value="HTH_XRE"/>
    <property type="match status" value="1"/>
</dbReference>
<feature type="domain" description="HTH cro/C1-type" evidence="2">
    <location>
        <begin position="26"/>
        <end position="80"/>
    </location>
</feature>
<dbReference type="GO" id="GO:0003677">
    <property type="term" value="F:DNA binding"/>
    <property type="evidence" value="ECO:0007669"/>
    <property type="project" value="UniProtKB-KW"/>
</dbReference>
<dbReference type="SMART" id="SM00530">
    <property type="entry name" value="HTH_XRE"/>
    <property type="match status" value="1"/>
</dbReference>
<dbReference type="SUPFAM" id="SSF47413">
    <property type="entry name" value="lambda repressor-like DNA-binding domains"/>
    <property type="match status" value="1"/>
</dbReference>
<evidence type="ECO:0000313" key="4">
    <source>
        <dbReference type="Proteomes" id="UP000249163"/>
    </source>
</evidence>
<dbReference type="Proteomes" id="UP000249163">
    <property type="component" value="Chromosome"/>
</dbReference>
<dbReference type="PROSITE" id="PS50943">
    <property type="entry name" value="HTH_CROC1"/>
    <property type="match status" value="1"/>
</dbReference>
<dbReference type="InterPro" id="IPR010982">
    <property type="entry name" value="Lambda_DNA-bd_dom_sf"/>
</dbReference>
<reference evidence="3 4" key="1">
    <citation type="submission" date="2017-06" db="EMBL/GenBank/DDBJ databases">
        <title>Complete genome sequence of Paenibacillus odorifer CBA7130.</title>
        <authorList>
            <person name="Nam Y.-D."/>
            <person name="Kang J."/>
            <person name="Chung W.-H."/>
        </authorList>
    </citation>
    <scope>NUCLEOTIDE SEQUENCE [LARGE SCALE GENOMIC DNA]</scope>
    <source>
        <strain evidence="3 4">CBA7130</strain>
    </source>
</reference>
<dbReference type="Pfam" id="PF01381">
    <property type="entry name" value="HTH_3"/>
    <property type="match status" value="1"/>
</dbReference>
<dbReference type="PANTHER" id="PTHR46797">
    <property type="entry name" value="HTH-TYPE TRANSCRIPTIONAL REGULATOR"/>
    <property type="match status" value="1"/>
</dbReference>
<evidence type="ECO:0000313" key="3">
    <source>
        <dbReference type="EMBL" id="AWV34916.1"/>
    </source>
</evidence>
<protein>
    <recommendedName>
        <fullName evidence="2">HTH cro/C1-type domain-containing protein</fullName>
    </recommendedName>
</protein>
<dbReference type="InterPro" id="IPR050807">
    <property type="entry name" value="TransReg_Diox_bact_type"/>
</dbReference>
<dbReference type="Gene3D" id="1.10.260.40">
    <property type="entry name" value="lambda repressor-like DNA-binding domains"/>
    <property type="match status" value="1"/>
</dbReference>
<dbReference type="GO" id="GO:0005829">
    <property type="term" value="C:cytosol"/>
    <property type="evidence" value="ECO:0007669"/>
    <property type="project" value="TreeGrafter"/>
</dbReference>
<name>A0AAD0KKL8_9BACL</name>
<accession>A0AAD0KKL8</accession>
<proteinExistence type="predicted"/>
<dbReference type="EMBL" id="CP021965">
    <property type="protein sequence ID" value="AWV34916.1"/>
    <property type="molecule type" value="Genomic_DNA"/>
</dbReference>
<dbReference type="AlphaFoldDB" id="A0AAD0KKL8"/>
<dbReference type="InterPro" id="IPR001387">
    <property type="entry name" value="Cro/C1-type_HTH"/>
</dbReference>
<evidence type="ECO:0000256" key="1">
    <source>
        <dbReference type="ARBA" id="ARBA00023125"/>
    </source>
</evidence>
<evidence type="ECO:0000259" key="2">
    <source>
        <dbReference type="PROSITE" id="PS50943"/>
    </source>
</evidence>
<organism evidence="3 4">
    <name type="scientific">Paenibacillus odorifer</name>
    <dbReference type="NCBI Taxonomy" id="189426"/>
    <lineage>
        <taxon>Bacteria</taxon>
        <taxon>Bacillati</taxon>
        <taxon>Bacillota</taxon>
        <taxon>Bacilli</taxon>
        <taxon>Bacillales</taxon>
        <taxon>Paenibacillaceae</taxon>
        <taxon>Paenibacillus</taxon>
    </lineage>
</organism>
<dbReference type="PANTHER" id="PTHR46797:SF1">
    <property type="entry name" value="METHYLPHOSPHONATE SYNTHASE"/>
    <property type="match status" value="1"/>
</dbReference>
<dbReference type="GO" id="GO:0003700">
    <property type="term" value="F:DNA-binding transcription factor activity"/>
    <property type="evidence" value="ECO:0007669"/>
    <property type="project" value="TreeGrafter"/>
</dbReference>